<evidence type="ECO:0000313" key="2">
    <source>
        <dbReference type="EMBL" id="EAU48828.1"/>
    </source>
</evidence>
<reference evidence="2 3" key="1">
    <citation type="journal article" date="2010" name="J. Bacteriol.">
        <title>Genome sequences of Pelagibaca bermudensis HTCC2601T and Maritimibacter alkaliphilus HTCC2654T, the type strains of two marine Roseobacter genera.</title>
        <authorList>
            <person name="Thrash J.C."/>
            <person name="Cho J.C."/>
            <person name="Ferriera S."/>
            <person name="Johnson J."/>
            <person name="Vergin K.L."/>
            <person name="Giovannoni S.J."/>
        </authorList>
    </citation>
    <scope>NUCLEOTIDE SEQUENCE [LARGE SCALE GENOMIC DNA]</scope>
    <source>
        <strain evidence="3">DSM 26914 / JCM 13377 / KCTC 12554 / HTCC2601</strain>
    </source>
</reference>
<dbReference type="HOGENOM" id="CLU_2684535_0_0_5"/>
<gene>
    <name evidence="2" type="ORF">R2601_04608</name>
</gene>
<organism evidence="2 3">
    <name type="scientific">Salipiger bermudensis (strain DSM 26914 / JCM 13377 / KCTC 12554 / HTCC2601)</name>
    <name type="common">Pelagibaca bermudensis</name>
    <dbReference type="NCBI Taxonomy" id="314265"/>
    <lineage>
        <taxon>Bacteria</taxon>
        <taxon>Pseudomonadati</taxon>
        <taxon>Pseudomonadota</taxon>
        <taxon>Alphaproteobacteria</taxon>
        <taxon>Rhodobacterales</taxon>
        <taxon>Roseobacteraceae</taxon>
        <taxon>Salipiger</taxon>
    </lineage>
</organism>
<dbReference type="Proteomes" id="UP000006230">
    <property type="component" value="Unassembled WGS sequence"/>
</dbReference>
<comment type="caution">
    <text evidence="2">The sequence shown here is derived from an EMBL/GenBank/DDBJ whole genome shotgun (WGS) entry which is preliminary data.</text>
</comment>
<sequence>MAPEGSSTGVSKKPASVLATPANAMMEIVSRSTSVSFNSGEPRLAAGPSSETEPVSSTATGASFTAMTLRLTVA</sequence>
<keyword evidence="3" id="KW-1185">Reference proteome</keyword>
<dbReference type="AlphaFoldDB" id="Q0FVS4"/>
<name>Q0FVS4_SALBH</name>
<evidence type="ECO:0000313" key="3">
    <source>
        <dbReference type="Proteomes" id="UP000006230"/>
    </source>
</evidence>
<dbReference type="EMBL" id="AATQ01000001">
    <property type="protein sequence ID" value="EAU48828.1"/>
    <property type="molecule type" value="Genomic_DNA"/>
</dbReference>
<proteinExistence type="predicted"/>
<feature type="region of interest" description="Disordered" evidence="1">
    <location>
        <begin position="34"/>
        <end position="61"/>
    </location>
</feature>
<feature type="compositionally biased region" description="Polar residues" evidence="1">
    <location>
        <begin position="49"/>
        <end position="61"/>
    </location>
</feature>
<accession>Q0FVS4</accession>
<evidence type="ECO:0000256" key="1">
    <source>
        <dbReference type="SAM" id="MobiDB-lite"/>
    </source>
</evidence>
<protein>
    <submittedName>
        <fullName evidence="2">Uncharacterized protein</fullName>
    </submittedName>
</protein>